<dbReference type="InterPro" id="IPR008007">
    <property type="entry name" value="Peptidase_M42"/>
</dbReference>
<evidence type="ECO:0000313" key="3">
    <source>
        <dbReference type="EMBL" id="SVA76489.1"/>
    </source>
</evidence>
<proteinExistence type="predicted"/>
<organism evidence="3">
    <name type="scientific">marine metagenome</name>
    <dbReference type="NCBI Taxonomy" id="408172"/>
    <lineage>
        <taxon>unclassified sequences</taxon>
        <taxon>metagenomes</taxon>
        <taxon>ecological metagenomes</taxon>
    </lineage>
</organism>
<evidence type="ECO:0000256" key="2">
    <source>
        <dbReference type="ARBA" id="ARBA00022801"/>
    </source>
</evidence>
<dbReference type="PANTHER" id="PTHR32481:SF0">
    <property type="entry name" value="AMINOPEPTIDASE YPDE-RELATED"/>
    <property type="match status" value="1"/>
</dbReference>
<protein>
    <submittedName>
        <fullName evidence="3">Uncharacterized protein</fullName>
    </submittedName>
</protein>
<dbReference type="AlphaFoldDB" id="A0A381YHI4"/>
<dbReference type="InterPro" id="IPR051464">
    <property type="entry name" value="Peptidase_M42_aminopept"/>
</dbReference>
<dbReference type="GO" id="GO:0046872">
    <property type="term" value="F:metal ion binding"/>
    <property type="evidence" value="ECO:0007669"/>
    <property type="project" value="UniProtKB-KW"/>
</dbReference>
<feature type="non-terminal residue" evidence="3">
    <location>
        <position position="358"/>
    </location>
</feature>
<gene>
    <name evidence="3" type="ORF">METZ01_LOCUS129343</name>
</gene>
<dbReference type="Pfam" id="PF05343">
    <property type="entry name" value="Peptidase_M42"/>
    <property type="match status" value="1"/>
</dbReference>
<dbReference type="GO" id="GO:0016787">
    <property type="term" value="F:hydrolase activity"/>
    <property type="evidence" value="ECO:0007669"/>
    <property type="project" value="UniProtKB-KW"/>
</dbReference>
<reference evidence="3" key="1">
    <citation type="submission" date="2018-05" db="EMBL/GenBank/DDBJ databases">
        <authorList>
            <person name="Lanie J.A."/>
            <person name="Ng W.-L."/>
            <person name="Kazmierczak K.M."/>
            <person name="Andrzejewski T.M."/>
            <person name="Davidsen T.M."/>
            <person name="Wayne K.J."/>
            <person name="Tettelin H."/>
            <person name="Glass J.I."/>
            <person name="Rusch D."/>
            <person name="Podicherti R."/>
            <person name="Tsui H.-C.T."/>
            <person name="Winkler M.E."/>
        </authorList>
    </citation>
    <scope>NUCLEOTIDE SEQUENCE</scope>
</reference>
<dbReference type="PANTHER" id="PTHR32481">
    <property type="entry name" value="AMINOPEPTIDASE"/>
    <property type="match status" value="1"/>
</dbReference>
<accession>A0A381YHI4</accession>
<dbReference type="EMBL" id="UINC01018251">
    <property type="protein sequence ID" value="SVA76489.1"/>
    <property type="molecule type" value="Genomic_DNA"/>
</dbReference>
<name>A0A381YHI4_9ZZZZ</name>
<dbReference type="Gene3D" id="3.40.630.10">
    <property type="entry name" value="Zn peptidases"/>
    <property type="match status" value="2"/>
</dbReference>
<dbReference type="SUPFAM" id="SSF53187">
    <property type="entry name" value="Zn-dependent exopeptidases"/>
    <property type="match status" value="1"/>
</dbReference>
<keyword evidence="1" id="KW-0479">Metal-binding</keyword>
<keyword evidence="2" id="KW-0378">Hydrolase</keyword>
<feature type="non-terminal residue" evidence="3">
    <location>
        <position position="1"/>
    </location>
</feature>
<dbReference type="PIRSF" id="PIRSF001123">
    <property type="entry name" value="PepA_GA"/>
    <property type="match status" value="1"/>
</dbReference>
<sequence>LEAYLKNIHTLALNILKDLGRCPATSFNEYQVSNKLMSILEENSIDYSQDDYGNIVAKISGTEESHRPIAYVAHMDHPGYEIIRDEKGFYVGKSLGGVPRAAAIKGADCFSFDQENNRHPCRIEPWGEGGEGEVKVVSEIKLDVGTPITFNLPDFSLLDNQIEMRALDDLAGCASIMASLIELNREPVATDIFGIFTRAEEVGLVGAGLIAAEQTIPSNTFVVSVETSSVIPGVEQGMGPVIRTGDASYTFDAEAEQILTLAKNSLLSENPGFKWQRQLMAAGSCEATAFAVNGFSTTGVAFPLGNWHNATTKIPDPNGAIGMEYISLDDFLNGTDLIFTSASMISSKAASPVKERLY</sequence>
<evidence type="ECO:0000256" key="1">
    <source>
        <dbReference type="ARBA" id="ARBA00022723"/>
    </source>
</evidence>